<dbReference type="Proteomes" id="UP001060170">
    <property type="component" value="Chromosome 7"/>
</dbReference>
<gene>
    <name evidence="1" type="ORF">MJO28_007789</name>
</gene>
<dbReference type="EMBL" id="CM045871">
    <property type="protein sequence ID" value="KAI7952105.1"/>
    <property type="molecule type" value="Genomic_DNA"/>
</dbReference>
<proteinExistence type="predicted"/>
<evidence type="ECO:0000313" key="1">
    <source>
        <dbReference type="EMBL" id="KAI7952105.1"/>
    </source>
</evidence>
<keyword evidence="2" id="KW-1185">Reference proteome</keyword>
<accession>A0ACC0EGE7</accession>
<protein>
    <submittedName>
        <fullName evidence="1">Uncharacterized protein</fullName>
    </submittedName>
</protein>
<reference evidence="2" key="1">
    <citation type="journal article" date="2018" name="BMC Genomics">
        <title>Genomic insights into host adaptation between the wheat stripe rust pathogen (Puccinia striiformis f. sp. tritici) and the barley stripe rust pathogen (Puccinia striiformis f. sp. hordei).</title>
        <authorList>
            <person name="Xia C."/>
            <person name="Wang M."/>
            <person name="Yin C."/>
            <person name="Cornejo O.E."/>
            <person name="Hulbert S.H."/>
            <person name="Chen X."/>
        </authorList>
    </citation>
    <scope>NUCLEOTIDE SEQUENCE [LARGE SCALE GENOMIC DNA]</scope>
    <source>
        <strain evidence="2">93-210</strain>
    </source>
</reference>
<organism evidence="1 2">
    <name type="scientific">Puccinia striiformis f. sp. tritici</name>
    <dbReference type="NCBI Taxonomy" id="168172"/>
    <lineage>
        <taxon>Eukaryota</taxon>
        <taxon>Fungi</taxon>
        <taxon>Dikarya</taxon>
        <taxon>Basidiomycota</taxon>
        <taxon>Pucciniomycotina</taxon>
        <taxon>Pucciniomycetes</taxon>
        <taxon>Pucciniales</taxon>
        <taxon>Pucciniaceae</taxon>
        <taxon>Puccinia</taxon>
    </lineage>
</organism>
<name>A0ACC0EGE7_9BASI</name>
<evidence type="ECO:0000313" key="2">
    <source>
        <dbReference type="Proteomes" id="UP001060170"/>
    </source>
</evidence>
<reference evidence="2" key="2">
    <citation type="journal article" date="2018" name="Mol. Plant Microbe Interact.">
        <title>Genome sequence resources for the wheat stripe rust pathogen (Puccinia striiformis f. sp. tritici) and the barley stripe rust pathogen (Puccinia striiformis f. sp. hordei).</title>
        <authorList>
            <person name="Xia C."/>
            <person name="Wang M."/>
            <person name="Yin C."/>
            <person name="Cornejo O.E."/>
            <person name="Hulbert S.H."/>
            <person name="Chen X."/>
        </authorList>
    </citation>
    <scope>NUCLEOTIDE SEQUENCE [LARGE SCALE GENOMIC DNA]</scope>
    <source>
        <strain evidence="2">93-210</strain>
    </source>
</reference>
<reference evidence="1 2" key="3">
    <citation type="journal article" date="2022" name="Microbiol. Spectr.">
        <title>Folding features and dynamics of 3D genome architecture in plant fungal pathogens.</title>
        <authorList>
            <person name="Xia C."/>
        </authorList>
    </citation>
    <scope>NUCLEOTIDE SEQUENCE [LARGE SCALE GENOMIC DNA]</scope>
    <source>
        <strain evidence="1 2">93-210</strain>
    </source>
</reference>
<sequence>MIFRFAIGIAIGTNQALVSLDSPCGSGTVRIIIKSDPSLLLFPGSESYESGPSFEDRFPKSAPSS</sequence>
<comment type="caution">
    <text evidence="1">The sequence shown here is derived from an EMBL/GenBank/DDBJ whole genome shotgun (WGS) entry which is preliminary data.</text>
</comment>